<name>A0A133USU6_9EURY</name>
<evidence type="ECO:0000313" key="1">
    <source>
        <dbReference type="EMBL" id="KXA97311.1"/>
    </source>
</evidence>
<dbReference type="Pfam" id="PF06782">
    <property type="entry name" value="UPF0236"/>
    <property type="match status" value="1"/>
</dbReference>
<dbReference type="AlphaFoldDB" id="A0A133USU6"/>
<proteinExistence type="predicted"/>
<comment type="caution">
    <text evidence="1">The sequence shown here is derived from an EMBL/GenBank/DDBJ whole genome shotgun (WGS) entry which is preliminary data.</text>
</comment>
<dbReference type="InterPro" id="IPR009620">
    <property type="entry name" value="UPF0236"/>
</dbReference>
<accession>A0A133USU6</accession>
<gene>
    <name evidence="1" type="ORF">AKJ37_03260</name>
</gene>
<protein>
    <recommendedName>
        <fullName evidence="3">Transposase</fullName>
    </recommendedName>
</protein>
<sequence>MKKTTIKITIEHENLNLVGLIDQVKGLEREIVEKVIRDVEKEEVESLCGGEYERTRYQRHGSKSRSFKTSVGTLNLDLTRVRDKETGEVFTPVEEALSMPKRKVILEDVSLESIEQISKLSYRKAVETVQELSHSKLSKSTLWRRVQELEISAEPRSDADVILVDETKVHNQGEEPFNYLHLVLGYNTEEDKYSLLSAGVNDEWSEIRKELEKELDLSNVYVVCDSDREINDTFENSKGIQICHFHAVKYVDYCLWKEDAPKNFRKKMRRILKARLHTLQNSVEKFWRDEDTERLKDRIGWFREEIDQWVERAEGRDFTMAANYIRKVREKLLTFAKAALKDEYVPYTNNKEEREFRENAYRTKRIGGSWSEDGLHNVSLCQLISRLDEKLFKKIKEVYLGETGTLNYSVSLAGG</sequence>
<organism evidence="1 2">
    <name type="scientific">candidate division MSBL1 archaeon SCGC-AAA259I09</name>
    <dbReference type="NCBI Taxonomy" id="1698267"/>
    <lineage>
        <taxon>Archaea</taxon>
        <taxon>Methanobacteriati</taxon>
        <taxon>Methanobacteriota</taxon>
        <taxon>candidate division MSBL1</taxon>
    </lineage>
</organism>
<dbReference type="Proteomes" id="UP000070463">
    <property type="component" value="Unassembled WGS sequence"/>
</dbReference>
<evidence type="ECO:0008006" key="3">
    <source>
        <dbReference type="Google" id="ProtNLM"/>
    </source>
</evidence>
<keyword evidence="2" id="KW-1185">Reference proteome</keyword>
<dbReference type="EMBL" id="LHXR01000035">
    <property type="protein sequence ID" value="KXA97311.1"/>
    <property type="molecule type" value="Genomic_DNA"/>
</dbReference>
<reference evidence="1 2" key="1">
    <citation type="journal article" date="2016" name="Sci. Rep.">
        <title>Metabolic traits of an uncultured archaeal lineage -MSBL1- from brine pools of the Red Sea.</title>
        <authorList>
            <person name="Mwirichia R."/>
            <person name="Alam I."/>
            <person name="Rashid M."/>
            <person name="Vinu M."/>
            <person name="Ba-Alawi W."/>
            <person name="Anthony Kamau A."/>
            <person name="Kamanda Ngugi D."/>
            <person name="Goker M."/>
            <person name="Klenk H.P."/>
            <person name="Bajic V."/>
            <person name="Stingl U."/>
        </authorList>
    </citation>
    <scope>NUCLEOTIDE SEQUENCE [LARGE SCALE GENOMIC DNA]</scope>
    <source>
        <strain evidence="1">SCGC-AAA259I09</strain>
    </source>
</reference>
<evidence type="ECO:0000313" key="2">
    <source>
        <dbReference type="Proteomes" id="UP000070463"/>
    </source>
</evidence>